<evidence type="ECO:0000259" key="1">
    <source>
        <dbReference type="PROSITE" id="PS51746"/>
    </source>
</evidence>
<accession>A0A0K1Q072</accession>
<dbReference type="SMART" id="SM00332">
    <property type="entry name" value="PP2Cc"/>
    <property type="match status" value="1"/>
</dbReference>
<sequence length="212" mass="22103">MSFFVSRAVAPASSPQTCQDRADVFARGDVAVLAVADGAGGLGDGAKAADVVLERVRDAVLDTTFDLLSVARWRELLADTDRELEGIGETTAVVVVLADGMSICAAAGDSEAWLVGASSVTKLTANADRRRLGSGLARPTSTAHPAHPALRERLVVATDGLFRHVAEARILEIANAEPVLRAANALAESTRLPSGERPDDVAVLVAEPQERG</sequence>
<dbReference type="InterPro" id="IPR036457">
    <property type="entry name" value="PPM-type-like_dom_sf"/>
</dbReference>
<name>A0A0K1Q072_9BACT</name>
<evidence type="ECO:0000313" key="2">
    <source>
        <dbReference type="EMBL" id="AKU98789.1"/>
    </source>
</evidence>
<dbReference type="InterPro" id="IPR001932">
    <property type="entry name" value="PPM-type_phosphatase-like_dom"/>
</dbReference>
<dbReference type="EMBL" id="CP012333">
    <property type="protein sequence ID" value="AKU98789.1"/>
    <property type="molecule type" value="Genomic_DNA"/>
</dbReference>
<dbReference type="KEGG" id="llu:AKJ09_05453"/>
<dbReference type="Proteomes" id="UP000064967">
    <property type="component" value="Chromosome"/>
</dbReference>
<evidence type="ECO:0000313" key="3">
    <source>
        <dbReference type="Proteomes" id="UP000064967"/>
    </source>
</evidence>
<dbReference type="AlphaFoldDB" id="A0A0K1Q072"/>
<dbReference type="RefSeq" id="WP_169927835.1">
    <property type="nucleotide sequence ID" value="NZ_CP012333.1"/>
</dbReference>
<dbReference type="Gene3D" id="3.60.40.10">
    <property type="entry name" value="PPM-type phosphatase domain"/>
    <property type="match status" value="1"/>
</dbReference>
<dbReference type="PROSITE" id="PS51746">
    <property type="entry name" value="PPM_2"/>
    <property type="match status" value="1"/>
</dbReference>
<reference evidence="2 3" key="1">
    <citation type="submission" date="2015-08" db="EMBL/GenBank/DDBJ databases">
        <authorList>
            <person name="Babu N.S."/>
            <person name="Beckwith C.J."/>
            <person name="Beseler K.G."/>
            <person name="Brison A."/>
            <person name="Carone J.V."/>
            <person name="Caskin T.P."/>
            <person name="Diamond M."/>
            <person name="Durham M.E."/>
            <person name="Foxe J.M."/>
            <person name="Go M."/>
            <person name="Henderson B.A."/>
            <person name="Jones I.B."/>
            <person name="McGettigan J.A."/>
            <person name="Micheletti S.J."/>
            <person name="Nasrallah M.E."/>
            <person name="Ortiz D."/>
            <person name="Piller C.R."/>
            <person name="Privatt S.R."/>
            <person name="Schneider S.L."/>
            <person name="Sharp S."/>
            <person name="Smith T.C."/>
            <person name="Stanton J.D."/>
            <person name="Ullery H.E."/>
            <person name="Wilson R.J."/>
            <person name="Serrano M.G."/>
            <person name="Buck G."/>
            <person name="Lee V."/>
            <person name="Wang Y."/>
            <person name="Carvalho R."/>
            <person name="Voegtly L."/>
            <person name="Shi R."/>
            <person name="Duckworth R."/>
            <person name="Johnson A."/>
            <person name="Loviza R."/>
            <person name="Walstead R."/>
            <person name="Shah Z."/>
            <person name="Kiflezghi M."/>
            <person name="Wade K."/>
            <person name="Ball S.L."/>
            <person name="Bradley K.W."/>
            <person name="Asai D.J."/>
            <person name="Bowman C.A."/>
            <person name="Russell D.A."/>
            <person name="Pope W.H."/>
            <person name="Jacobs-Sera D."/>
            <person name="Hendrix R.W."/>
            <person name="Hatfull G.F."/>
        </authorList>
    </citation>
    <scope>NUCLEOTIDE SEQUENCE [LARGE SCALE GENOMIC DNA]</scope>
    <source>
        <strain evidence="2 3">DSM 27648</strain>
    </source>
</reference>
<protein>
    <recommendedName>
        <fullName evidence="1">PPM-type phosphatase domain-containing protein</fullName>
    </recommendedName>
</protein>
<proteinExistence type="predicted"/>
<organism evidence="2 3">
    <name type="scientific">Labilithrix luteola</name>
    <dbReference type="NCBI Taxonomy" id="1391654"/>
    <lineage>
        <taxon>Bacteria</taxon>
        <taxon>Pseudomonadati</taxon>
        <taxon>Myxococcota</taxon>
        <taxon>Polyangia</taxon>
        <taxon>Polyangiales</taxon>
        <taxon>Labilitrichaceae</taxon>
        <taxon>Labilithrix</taxon>
    </lineage>
</organism>
<keyword evidence="3" id="KW-1185">Reference proteome</keyword>
<feature type="domain" description="PPM-type phosphatase" evidence="1">
    <location>
        <begin position="4"/>
        <end position="208"/>
    </location>
</feature>
<gene>
    <name evidence="2" type="ORF">AKJ09_05453</name>
</gene>
<dbReference type="SUPFAM" id="SSF81606">
    <property type="entry name" value="PP2C-like"/>
    <property type="match status" value="1"/>
</dbReference>
<dbReference type="STRING" id="1391654.AKJ09_05453"/>